<comment type="caution">
    <text evidence="1">The sequence shown here is derived from an EMBL/GenBank/DDBJ whole genome shotgun (WGS) entry which is preliminary data.</text>
</comment>
<sequence length="60" mass="5840">MHAQLPAGSAGVATPGAREAAVPSGLYAVTVAVGDIVEDLPSSSVVSGPWSCFLTTGPVS</sequence>
<gene>
    <name evidence="1" type="ORF">BKA14_002200</name>
</gene>
<evidence type="ECO:0000313" key="1">
    <source>
        <dbReference type="EMBL" id="MBB4692052.1"/>
    </source>
</evidence>
<evidence type="ECO:0000313" key="2">
    <source>
        <dbReference type="Proteomes" id="UP000542742"/>
    </source>
</evidence>
<protein>
    <submittedName>
        <fullName evidence="1">Uncharacterized protein</fullName>
    </submittedName>
</protein>
<keyword evidence="2" id="KW-1185">Reference proteome</keyword>
<proteinExistence type="predicted"/>
<dbReference type="AlphaFoldDB" id="A0A7W7CNZ5"/>
<name>A0A7W7CNZ5_9ACTN</name>
<organism evidence="1 2">
    <name type="scientific">Paractinoplanes abujensis</name>
    <dbReference type="NCBI Taxonomy" id="882441"/>
    <lineage>
        <taxon>Bacteria</taxon>
        <taxon>Bacillati</taxon>
        <taxon>Actinomycetota</taxon>
        <taxon>Actinomycetes</taxon>
        <taxon>Micromonosporales</taxon>
        <taxon>Micromonosporaceae</taxon>
        <taxon>Paractinoplanes</taxon>
    </lineage>
</organism>
<accession>A0A7W7CNZ5</accession>
<dbReference type="EMBL" id="JACHMF010000001">
    <property type="protein sequence ID" value="MBB4692052.1"/>
    <property type="molecule type" value="Genomic_DNA"/>
</dbReference>
<dbReference type="RefSeq" id="WP_239092356.1">
    <property type="nucleotide sequence ID" value="NZ_BOMC01000002.1"/>
</dbReference>
<reference evidence="1 2" key="1">
    <citation type="submission" date="2020-08" db="EMBL/GenBank/DDBJ databases">
        <title>Sequencing the genomes of 1000 actinobacteria strains.</title>
        <authorList>
            <person name="Klenk H.-P."/>
        </authorList>
    </citation>
    <scope>NUCLEOTIDE SEQUENCE [LARGE SCALE GENOMIC DNA]</scope>
    <source>
        <strain evidence="1 2">DSM 45518</strain>
    </source>
</reference>
<dbReference type="Proteomes" id="UP000542742">
    <property type="component" value="Unassembled WGS sequence"/>
</dbReference>